<dbReference type="InterPro" id="IPR050407">
    <property type="entry name" value="Geranylgeranyl_reductase"/>
</dbReference>
<dbReference type="PRINTS" id="PR00420">
    <property type="entry name" value="RNGMNOXGNASE"/>
</dbReference>
<feature type="domain" description="FAD-binding" evidence="1">
    <location>
        <begin position="4"/>
        <end position="178"/>
    </location>
</feature>
<dbReference type="AlphaFoldDB" id="A0A2W4UQF4"/>
<evidence type="ECO:0000313" key="2">
    <source>
        <dbReference type="EMBL" id="PZO23093.1"/>
    </source>
</evidence>
<comment type="caution">
    <text evidence="2">The sequence shown here is derived from an EMBL/GenBank/DDBJ whole genome shotgun (WGS) entry which is preliminary data.</text>
</comment>
<sequence length="377" mass="41579">MPRYDCIIVGAGPAGASAAYHLSQRGHSVLLLEKAALPRYKPCGGGVSPEIRQWFDFDFEPVISQKVTRTRYTWKLEEAIEADLETPIWMVRRNEFDHYIVQQAQAKGAVLRDRTKATCIQFEGDRWQVFTSEGDTFEGTYLIAADGGRGPMAKWLGFEERKTSVAGAIEIEPKVAVEDGHIVHFEFGLLKNGYVWNFPKRDGYSIGSGAFCTNQRKGRDLVEPMVEYAAAFGVDGAAEQKHGHPVCLWDGDQVLHTQNALLAGEAACVVDPFTAEGIRPSIFTGVKAAATISRALNGESEALADYTKIIATELGSEMRLASRLAKAFYMAPHLSYKTILNYPFATRAMGRVFTGDLKYADVVQKALKRISGGLLTR</sequence>
<dbReference type="NCBIfam" id="TIGR02032">
    <property type="entry name" value="GG-red-SF"/>
    <property type="match status" value="1"/>
</dbReference>
<dbReference type="GO" id="GO:0071949">
    <property type="term" value="F:FAD binding"/>
    <property type="evidence" value="ECO:0007669"/>
    <property type="project" value="InterPro"/>
</dbReference>
<dbReference type="Proteomes" id="UP000249354">
    <property type="component" value="Unassembled WGS sequence"/>
</dbReference>
<dbReference type="PANTHER" id="PTHR42685:SF22">
    <property type="entry name" value="CONDITIONED MEDIUM FACTOR RECEPTOR 1"/>
    <property type="match status" value="1"/>
</dbReference>
<dbReference type="Gene3D" id="3.50.50.60">
    <property type="entry name" value="FAD/NAD(P)-binding domain"/>
    <property type="match status" value="1"/>
</dbReference>
<dbReference type="GO" id="GO:0016628">
    <property type="term" value="F:oxidoreductase activity, acting on the CH-CH group of donors, NAD or NADP as acceptor"/>
    <property type="evidence" value="ECO:0007669"/>
    <property type="project" value="InterPro"/>
</dbReference>
<dbReference type="SUPFAM" id="SSF51905">
    <property type="entry name" value="FAD/NAD(P)-binding domain"/>
    <property type="match status" value="1"/>
</dbReference>
<dbReference type="EMBL" id="QBMC01000004">
    <property type="protein sequence ID" value="PZO23093.1"/>
    <property type="molecule type" value="Genomic_DNA"/>
</dbReference>
<proteinExistence type="predicted"/>
<evidence type="ECO:0000259" key="1">
    <source>
        <dbReference type="Pfam" id="PF01494"/>
    </source>
</evidence>
<protein>
    <submittedName>
        <fullName evidence="2">Dehydrogenase</fullName>
    </submittedName>
</protein>
<evidence type="ECO:0000313" key="3">
    <source>
        <dbReference type="Proteomes" id="UP000249354"/>
    </source>
</evidence>
<gene>
    <name evidence="2" type="ORF">DCF25_01340</name>
</gene>
<dbReference type="InterPro" id="IPR002938">
    <property type="entry name" value="FAD-bd"/>
</dbReference>
<dbReference type="InterPro" id="IPR036188">
    <property type="entry name" value="FAD/NAD-bd_sf"/>
</dbReference>
<dbReference type="Pfam" id="PF01494">
    <property type="entry name" value="FAD_binding_3"/>
    <property type="match status" value="1"/>
</dbReference>
<organism evidence="2 3">
    <name type="scientific">Leptolyngbya foveolarum</name>
    <dbReference type="NCBI Taxonomy" id="47253"/>
    <lineage>
        <taxon>Bacteria</taxon>
        <taxon>Bacillati</taxon>
        <taxon>Cyanobacteriota</taxon>
        <taxon>Cyanophyceae</taxon>
        <taxon>Leptolyngbyales</taxon>
        <taxon>Leptolyngbyaceae</taxon>
        <taxon>Leptolyngbya group</taxon>
        <taxon>Leptolyngbya</taxon>
    </lineage>
</organism>
<dbReference type="PANTHER" id="PTHR42685">
    <property type="entry name" value="GERANYLGERANYL DIPHOSPHATE REDUCTASE"/>
    <property type="match status" value="1"/>
</dbReference>
<name>A0A2W4UQF4_9CYAN</name>
<reference evidence="2 3" key="2">
    <citation type="submission" date="2018-06" db="EMBL/GenBank/DDBJ databases">
        <title>Metagenomic assembly of (sub)arctic Cyanobacteria and their associated microbiome from non-axenic cultures.</title>
        <authorList>
            <person name="Baurain D."/>
        </authorList>
    </citation>
    <scope>NUCLEOTIDE SEQUENCE [LARGE SCALE GENOMIC DNA]</scope>
    <source>
        <strain evidence="2">ULC129bin1</strain>
    </source>
</reference>
<accession>A0A2W4UQF4</accession>
<reference evidence="3" key="1">
    <citation type="submission" date="2018-04" db="EMBL/GenBank/DDBJ databases">
        <authorList>
            <person name="Cornet L."/>
        </authorList>
    </citation>
    <scope>NUCLEOTIDE SEQUENCE [LARGE SCALE GENOMIC DNA]</scope>
</reference>
<dbReference type="InterPro" id="IPR011777">
    <property type="entry name" value="Geranylgeranyl_Rdtase_fam"/>
</dbReference>